<accession>A0A9D3WEJ6</accession>
<protein>
    <recommendedName>
        <fullName evidence="1">RNase H type-1 domain-containing protein</fullName>
    </recommendedName>
</protein>
<dbReference type="SUPFAM" id="SSF53098">
    <property type="entry name" value="Ribonuclease H-like"/>
    <property type="match status" value="1"/>
</dbReference>
<dbReference type="Proteomes" id="UP000828251">
    <property type="component" value="Unassembled WGS sequence"/>
</dbReference>
<dbReference type="PANTHER" id="PTHR47723:SF13">
    <property type="entry name" value="PUTATIVE-RELATED"/>
    <property type="match status" value="1"/>
</dbReference>
<dbReference type="InterPro" id="IPR044730">
    <property type="entry name" value="RNase_H-like_dom_plant"/>
</dbReference>
<dbReference type="Pfam" id="PF13456">
    <property type="entry name" value="RVT_3"/>
    <property type="match status" value="1"/>
</dbReference>
<sequence length="161" mass="18365">MCGCLWFLISSNKASEVVKVSSCWARQYESNLGGQNYNNQSSNSTNNSEDTWVYLSTDGALTRDSRYATTGGVARDHNGNWLVGFTRFLDGYRRIFITTDKLEVAQNLIDVDLEDSRTTMLRRTQRIMQSEGEWKIKHIPRSQNLVADRLAKLSLSWKSSL</sequence>
<dbReference type="GO" id="GO:0003676">
    <property type="term" value="F:nucleic acid binding"/>
    <property type="evidence" value="ECO:0007669"/>
    <property type="project" value="InterPro"/>
</dbReference>
<dbReference type="InterPro" id="IPR002156">
    <property type="entry name" value="RNaseH_domain"/>
</dbReference>
<evidence type="ECO:0000259" key="1">
    <source>
        <dbReference type="Pfam" id="PF13456"/>
    </source>
</evidence>
<dbReference type="OrthoDB" id="1744872at2759"/>
<gene>
    <name evidence="2" type="ORF">J1N35_004923</name>
</gene>
<dbReference type="GO" id="GO:0004523">
    <property type="term" value="F:RNA-DNA hybrid ribonuclease activity"/>
    <property type="evidence" value="ECO:0007669"/>
    <property type="project" value="InterPro"/>
</dbReference>
<feature type="domain" description="RNase H type-1" evidence="1">
    <location>
        <begin position="91"/>
        <end position="153"/>
    </location>
</feature>
<dbReference type="PANTHER" id="PTHR47723">
    <property type="entry name" value="OS05G0353850 PROTEIN"/>
    <property type="match status" value="1"/>
</dbReference>
<comment type="caution">
    <text evidence="2">The sequence shown here is derived from an EMBL/GenBank/DDBJ whole genome shotgun (WGS) entry which is preliminary data.</text>
</comment>
<dbReference type="CDD" id="cd06222">
    <property type="entry name" value="RNase_H_like"/>
    <property type="match status" value="1"/>
</dbReference>
<keyword evidence="3" id="KW-1185">Reference proteome</keyword>
<dbReference type="InterPro" id="IPR012337">
    <property type="entry name" value="RNaseH-like_sf"/>
</dbReference>
<dbReference type="EMBL" id="JAIQCV010000002">
    <property type="protein sequence ID" value="KAH1121763.1"/>
    <property type="molecule type" value="Genomic_DNA"/>
</dbReference>
<evidence type="ECO:0000313" key="2">
    <source>
        <dbReference type="EMBL" id="KAH1121763.1"/>
    </source>
</evidence>
<reference evidence="2 3" key="1">
    <citation type="journal article" date="2021" name="Plant Biotechnol. J.">
        <title>Multi-omics assisted identification of the key and species-specific regulatory components of drought-tolerant mechanisms in Gossypium stocksii.</title>
        <authorList>
            <person name="Yu D."/>
            <person name="Ke L."/>
            <person name="Zhang D."/>
            <person name="Wu Y."/>
            <person name="Sun Y."/>
            <person name="Mei J."/>
            <person name="Sun J."/>
            <person name="Sun Y."/>
        </authorList>
    </citation>
    <scope>NUCLEOTIDE SEQUENCE [LARGE SCALE GENOMIC DNA]</scope>
    <source>
        <strain evidence="3">cv. E1</strain>
        <tissue evidence="2">Leaf</tissue>
    </source>
</reference>
<organism evidence="2 3">
    <name type="scientific">Gossypium stocksii</name>
    <dbReference type="NCBI Taxonomy" id="47602"/>
    <lineage>
        <taxon>Eukaryota</taxon>
        <taxon>Viridiplantae</taxon>
        <taxon>Streptophyta</taxon>
        <taxon>Embryophyta</taxon>
        <taxon>Tracheophyta</taxon>
        <taxon>Spermatophyta</taxon>
        <taxon>Magnoliopsida</taxon>
        <taxon>eudicotyledons</taxon>
        <taxon>Gunneridae</taxon>
        <taxon>Pentapetalae</taxon>
        <taxon>rosids</taxon>
        <taxon>malvids</taxon>
        <taxon>Malvales</taxon>
        <taxon>Malvaceae</taxon>
        <taxon>Malvoideae</taxon>
        <taxon>Gossypium</taxon>
    </lineage>
</organism>
<name>A0A9D3WEJ6_9ROSI</name>
<evidence type="ECO:0000313" key="3">
    <source>
        <dbReference type="Proteomes" id="UP000828251"/>
    </source>
</evidence>
<dbReference type="AlphaFoldDB" id="A0A9D3WEJ6"/>
<proteinExistence type="predicted"/>
<dbReference type="InterPro" id="IPR053151">
    <property type="entry name" value="RNase_H-like"/>
</dbReference>